<feature type="compositionally biased region" description="Polar residues" evidence="1">
    <location>
        <begin position="7"/>
        <end position="17"/>
    </location>
</feature>
<dbReference type="EMBL" id="CABFNQ020000467">
    <property type="protein sequence ID" value="CAH0016470.1"/>
    <property type="molecule type" value="Genomic_DNA"/>
</dbReference>
<protein>
    <submittedName>
        <fullName evidence="2">Uncharacterized protein</fullName>
    </submittedName>
</protein>
<dbReference type="AlphaFoldDB" id="A0A9N9V0R9"/>
<feature type="compositionally biased region" description="Polar residues" evidence="1">
    <location>
        <begin position="89"/>
        <end position="99"/>
    </location>
</feature>
<reference evidence="2" key="1">
    <citation type="submission" date="2021-10" db="EMBL/GenBank/DDBJ databases">
        <authorList>
            <person name="Piombo E."/>
        </authorList>
    </citation>
    <scope>NUCLEOTIDE SEQUENCE</scope>
</reference>
<proteinExistence type="predicted"/>
<evidence type="ECO:0000256" key="1">
    <source>
        <dbReference type="SAM" id="MobiDB-lite"/>
    </source>
</evidence>
<keyword evidence="3" id="KW-1185">Reference proteome</keyword>
<dbReference type="OrthoDB" id="5151667at2759"/>
<evidence type="ECO:0000313" key="2">
    <source>
        <dbReference type="EMBL" id="CAH0016470.1"/>
    </source>
</evidence>
<dbReference type="Proteomes" id="UP000696573">
    <property type="component" value="Unassembled WGS sequence"/>
</dbReference>
<feature type="region of interest" description="Disordered" evidence="1">
    <location>
        <begin position="251"/>
        <end position="271"/>
    </location>
</feature>
<evidence type="ECO:0000313" key="3">
    <source>
        <dbReference type="Proteomes" id="UP000696573"/>
    </source>
</evidence>
<gene>
    <name evidence="2" type="ORF">CRHIZ90672A_00017350</name>
</gene>
<feature type="region of interest" description="Disordered" evidence="1">
    <location>
        <begin position="62"/>
        <end position="132"/>
    </location>
</feature>
<feature type="region of interest" description="Disordered" evidence="1">
    <location>
        <begin position="1"/>
        <end position="34"/>
    </location>
</feature>
<organism evidence="2 3">
    <name type="scientific">Clonostachys rhizophaga</name>
    <dbReference type="NCBI Taxonomy" id="160324"/>
    <lineage>
        <taxon>Eukaryota</taxon>
        <taxon>Fungi</taxon>
        <taxon>Dikarya</taxon>
        <taxon>Ascomycota</taxon>
        <taxon>Pezizomycotina</taxon>
        <taxon>Sordariomycetes</taxon>
        <taxon>Hypocreomycetidae</taxon>
        <taxon>Hypocreales</taxon>
        <taxon>Bionectriaceae</taxon>
        <taxon>Clonostachys</taxon>
    </lineage>
</organism>
<name>A0A9N9V0R9_9HYPO</name>
<accession>A0A9N9V0R9</accession>
<sequence length="358" mass="38238">MAKFQVDPSSESSSVNGDASPRTPPTPCLQGQVNGTYGTSMLCTRCVEMRSLSDFNSNATSSLFGQPKSDRPDSNATSSLFGRARSDRPNSSSNATPSLFGQAKSDRPDSKLDAPAPLFGAPFSGAPPSNTPTQRSAPCDTCYLSSCFCPKNGKPESNASASTSLFVPRCKTCNRAFCLCPEDKKPDSKSDAPAARSEASPCTGDIPISQRKWTFCTKCYSLFCPNATTTVGPPLCLTCRKPDCLGGLHKPGTYRHPPSSPKSGYVPKPGSLFTSGSPNSDGFPKGDNPDFKALNAKFDDLGAKFEALEAKCDDIGAVFDALGDKREALRFFMKSEFESLGSKFDVLIRNMNDVVKKL</sequence>
<comment type="caution">
    <text evidence="2">The sequence shown here is derived from an EMBL/GenBank/DDBJ whole genome shotgun (WGS) entry which is preliminary data.</text>
</comment>